<dbReference type="OrthoDB" id="3262196at2759"/>
<dbReference type="AlphaFoldDB" id="A0A0C3CML3"/>
<protein>
    <submittedName>
        <fullName evidence="1">Uncharacterized protein</fullName>
    </submittedName>
</protein>
<dbReference type="Proteomes" id="UP000053424">
    <property type="component" value="Unassembled WGS sequence"/>
</dbReference>
<reference evidence="1 2" key="1">
    <citation type="submission" date="2014-04" db="EMBL/GenBank/DDBJ databases">
        <authorList>
            <consortium name="DOE Joint Genome Institute"/>
            <person name="Kuo A."/>
            <person name="Gay G."/>
            <person name="Dore J."/>
            <person name="Kohler A."/>
            <person name="Nagy L.G."/>
            <person name="Floudas D."/>
            <person name="Copeland A."/>
            <person name="Barry K.W."/>
            <person name="Cichocki N."/>
            <person name="Veneault-Fourrey C."/>
            <person name="LaButti K."/>
            <person name="Lindquist E.A."/>
            <person name="Lipzen A."/>
            <person name="Lundell T."/>
            <person name="Morin E."/>
            <person name="Murat C."/>
            <person name="Sun H."/>
            <person name="Tunlid A."/>
            <person name="Henrissat B."/>
            <person name="Grigoriev I.V."/>
            <person name="Hibbett D.S."/>
            <person name="Martin F."/>
            <person name="Nordberg H.P."/>
            <person name="Cantor M.N."/>
            <person name="Hua S.X."/>
        </authorList>
    </citation>
    <scope>NUCLEOTIDE SEQUENCE [LARGE SCALE GENOMIC DNA]</scope>
    <source>
        <strain evidence="2">h7</strain>
    </source>
</reference>
<reference evidence="2" key="2">
    <citation type="submission" date="2015-01" db="EMBL/GenBank/DDBJ databases">
        <title>Evolutionary Origins and Diversification of the Mycorrhizal Mutualists.</title>
        <authorList>
            <consortium name="DOE Joint Genome Institute"/>
            <consortium name="Mycorrhizal Genomics Consortium"/>
            <person name="Kohler A."/>
            <person name="Kuo A."/>
            <person name="Nagy L.G."/>
            <person name="Floudas D."/>
            <person name="Copeland A."/>
            <person name="Barry K.W."/>
            <person name="Cichocki N."/>
            <person name="Veneault-Fourrey C."/>
            <person name="LaButti K."/>
            <person name="Lindquist E.A."/>
            <person name="Lipzen A."/>
            <person name="Lundell T."/>
            <person name="Morin E."/>
            <person name="Murat C."/>
            <person name="Riley R."/>
            <person name="Ohm R."/>
            <person name="Sun H."/>
            <person name="Tunlid A."/>
            <person name="Henrissat B."/>
            <person name="Grigoriev I.V."/>
            <person name="Hibbett D.S."/>
            <person name="Martin F."/>
        </authorList>
    </citation>
    <scope>NUCLEOTIDE SEQUENCE [LARGE SCALE GENOMIC DNA]</scope>
    <source>
        <strain evidence="2">h7</strain>
    </source>
</reference>
<dbReference type="EMBL" id="KN831772">
    <property type="protein sequence ID" value="KIM45364.1"/>
    <property type="molecule type" value="Genomic_DNA"/>
</dbReference>
<gene>
    <name evidence="1" type="ORF">M413DRAFT_338718</name>
</gene>
<proteinExistence type="predicted"/>
<keyword evidence="2" id="KW-1185">Reference proteome</keyword>
<sequence>MKYVASIRHRPMDRLQVILGIRPPQKESSTPFAELDAIYTHLFSSAFNIQLVMQIMGILIAPIKTGAPLATPIDIEDFLSLETGDVELILGDLSSVLRCEMRYVPIQLLHASLGDFLHDRKRSRQFYIEGSTQLKELALLCFKNLKKRNASSTVLRYAYRSLVEHCSKAVMTSELEGLILEFPVVSSCEELVATCAQQGSPFVNTFEVYTFLIKYLTYLRSSVCKPNCLLFCASDYIFHAHSPFHERSGYVSST</sequence>
<evidence type="ECO:0000313" key="1">
    <source>
        <dbReference type="EMBL" id="KIM45364.1"/>
    </source>
</evidence>
<accession>A0A0C3CML3</accession>
<organism evidence="1 2">
    <name type="scientific">Hebeloma cylindrosporum</name>
    <dbReference type="NCBI Taxonomy" id="76867"/>
    <lineage>
        <taxon>Eukaryota</taxon>
        <taxon>Fungi</taxon>
        <taxon>Dikarya</taxon>
        <taxon>Basidiomycota</taxon>
        <taxon>Agaricomycotina</taxon>
        <taxon>Agaricomycetes</taxon>
        <taxon>Agaricomycetidae</taxon>
        <taxon>Agaricales</taxon>
        <taxon>Agaricineae</taxon>
        <taxon>Hymenogastraceae</taxon>
        <taxon>Hebeloma</taxon>
    </lineage>
</organism>
<evidence type="ECO:0000313" key="2">
    <source>
        <dbReference type="Proteomes" id="UP000053424"/>
    </source>
</evidence>
<dbReference type="HOGENOM" id="CLU_1094408_0_0_1"/>
<name>A0A0C3CML3_HEBCY</name>